<evidence type="ECO:0000313" key="16">
    <source>
        <dbReference type="EMBL" id="OCH86990.1"/>
    </source>
</evidence>
<feature type="binding site" description="axial binding residue" evidence="13">
    <location>
        <position position="444"/>
    </location>
    <ligand>
        <name>heme</name>
        <dbReference type="ChEBI" id="CHEBI:30413"/>
    </ligand>
    <ligandPart>
        <name>Fe</name>
        <dbReference type="ChEBI" id="CHEBI:18248"/>
    </ligandPart>
</feature>
<keyword evidence="5 13" id="KW-0349">Heme</keyword>
<dbReference type="GO" id="GO:0016020">
    <property type="term" value="C:membrane"/>
    <property type="evidence" value="ECO:0007669"/>
    <property type="project" value="UniProtKB-SubCell"/>
</dbReference>
<keyword evidence="17" id="KW-1185">Reference proteome</keyword>
<dbReference type="PANTHER" id="PTHR46300">
    <property type="entry name" value="P450, PUTATIVE (EUROFUNG)-RELATED-RELATED"/>
    <property type="match status" value="1"/>
</dbReference>
<dbReference type="InterPro" id="IPR002401">
    <property type="entry name" value="Cyt_P450_E_grp-I"/>
</dbReference>
<keyword evidence="7 13" id="KW-0479">Metal-binding</keyword>
<keyword evidence="9 14" id="KW-0560">Oxidoreductase</keyword>
<proteinExistence type="inferred from homology"/>
<keyword evidence="8 15" id="KW-1133">Transmembrane helix</keyword>
<dbReference type="SUPFAM" id="SSF48264">
    <property type="entry name" value="Cytochrome P450"/>
    <property type="match status" value="1"/>
</dbReference>
<evidence type="ECO:0000256" key="14">
    <source>
        <dbReference type="RuleBase" id="RU000461"/>
    </source>
</evidence>
<evidence type="ECO:0000256" key="3">
    <source>
        <dbReference type="ARBA" id="ARBA00005179"/>
    </source>
</evidence>
<sequence length="511" mass="57648">MYEVNFPQVAGALDVGLYIIIFITIVFFLEHRRCTIPPQGLSFPPGPYGKPIVGSILELAQEEAPRVISRYKNQYSDVVMFMGLGNKVLVLNILEAINELFDRRASNYFHRPASVVGGELMHLNEQSMIFMPYGPEWRAHRKLAHAALNPAQVKGYHTLQEDIAALFAKALVDTPHDFYSHVRVSAGRTIIAITYGMPVSEAQEKYIATGERFLEVATKAVIPGNYICDFLPFLKYALSWVHFQREAREGRALIMEFLTKPFDHVKRDLDTGVALPSLTRELLLSSTEDMVDLERRIVWVGGSLFGAGAETTYATVLSFILAMALNPEKQKLAQQEIDSIIGGDRLPMIQDCHRLPYVRAVVKETMRWQLAVPLGLPRLAAKDDTYGTFYIPKNTILIPNIWAIGHNKNGKYHPDAFISERFIDDTENVVDPMLWAFGFGRRICPGRHMGENSVFIHIATILCAFDVFPPLDGKLVQDFTQHLVRCPKPFKCVIVPRSAAKAKLVYERAQQ</sequence>
<keyword evidence="6 15" id="KW-0812">Transmembrane</keyword>
<evidence type="ECO:0000256" key="9">
    <source>
        <dbReference type="ARBA" id="ARBA00023002"/>
    </source>
</evidence>
<dbReference type="PRINTS" id="PR00385">
    <property type="entry name" value="P450"/>
</dbReference>
<evidence type="ECO:0000256" key="15">
    <source>
        <dbReference type="SAM" id="Phobius"/>
    </source>
</evidence>
<dbReference type="PANTHER" id="PTHR46300:SF7">
    <property type="entry name" value="P450, PUTATIVE (EUROFUNG)-RELATED"/>
    <property type="match status" value="1"/>
</dbReference>
<dbReference type="InterPro" id="IPR001128">
    <property type="entry name" value="Cyt_P450"/>
</dbReference>
<accession>A0A8E2ARE4</accession>
<comment type="similarity">
    <text evidence="4 14">Belongs to the cytochrome P450 family.</text>
</comment>
<dbReference type="GO" id="GO:0020037">
    <property type="term" value="F:heme binding"/>
    <property type="evidence" value="ECO:0007669"/>
    <property type="project" value="InterPro"/>
</dbReference>
<dbReference type="CDD" id="cd11065">
    <property type="entry name" value="CYP64-like"/>
    <property type="match status" value="1"/>
</dbReference>
<evidence type="ECO:0000256" key="1">
    <source>
        <dbReference type="ARBA" id="ARBA00001971"/>
    </source>
</evidence>
<feature type="transmembrane region" description="Helical" evidence="15">
    <location>
        <begin position="6"/>
        <end position="29"/>
    </location>
</feature>
<dbReference type="GO" id="GO:0004497">
    <property type="term" value="F:monooxygenase activity"/>
    <property type="evidence" value="ECO:0007669"/>
    <property type="project" value="UniProtKB-KW"/>
</dbReference>
<dbReference type="OrthoDB" id="2789670at2759"/>
<comment type="subcellular location">
    <subcellularLocation>
        <location evidence="2">Membrane</location>
        <topology evidence="2">Single-pass membrane protein</topology>
    </subcellularLocation>
</comment>
<keyword evidence="10 13" id="KW-0408">Iron</keyword>
<protein>
    <submittedName>
        <fullName evidence="16">Cytochrome P450</fullName>
    </submittedName>
</protein>
<dbReference type="AlphaFoldDB" id="A0A8E2ARE4"/>
<evidence type="ECO:0000256" key="2">
    <source>
        <dbReference type="ARBA" id="ARBA00004167"/>
    </source>
</evidence>
<evidence type="ECO:0000256" key="10">
    <source>
        <dbReference type="ARBA" id="ARBA00023004"/>
    </source>
</evidence>
<dbReference type="GO" id="GO:0016705">
    <property type="term" value="F:oxidoreductase activity, acting on paired donors, with incorporation or reduction of molecular oxygen"/>
    <property type="evidence" value="ECO:0007669"/>
    <property type="project" value="InterPro"/>
</dbReference>
<comment type="cofactor">
    <cofactor evidence="1 13">
        <name>heme</name>
        <dbReference type="ChEBI" id="CHEBI:30413"/>
    </cofactor>
</comment>
<evidence type="ECO:0000313" key="17">
    <source>
        <dbReference type="Proteomes" id="UP000250043"/>
    </source>
</evidence>
<gene>
    <name evidence="16" type="ORF">OBBRIDRAFT_736918</name>
</gene>
<dbReference type="InterPro" id="IPR017972">
    <property type="entry name" value="Cyt_P450_CS"/>
</dbReference>
<organism evidence="16 17">
    <name type="scientific">Obba rivulosa</name>
    <dbReference type="NCBI Taxonomy" id="1052685"/>
    <lineage>
        <taxon>Eukaryota</taxon>
        <taxon>Fungi</taxon>
        <taxon>Dikarya</taxon>
        <taxon>Basidiomycota</taxon>
        <taxon>Agaricomycotina</taxon>
        <taxon>Agaricomycetes</taxon>
        <taxon>Polyporales</taxon>
        <taxon>Gelatoporiaceae</taxon>
        <taxon>Obba</taxon>
    </lineage>
</organism>
<dbReference type="PROSITE" id="PS00086">
    <property type="entry name" value="CYTOCHROME_P450"/>
    <property type="match status" value="1"/>
</dbReference>
<dbReference type="InterPro" id="IPR050364">
    <property type="entry name" value="Cytochrome_P450_fung"/>
</dbReference>
<dbReference type="PRINTS" id="PR00463">
    <property type="entry name" value="EP450I"/>
</dbReference>
<dbReference type="Proteomes" id="UP000250043">
    <property type="component" value="Unassembled WGS sequence"/>
</dbReference>
<evidence type="ECO:0000256" key="12">
    <source>
        <dbReference type="ARBA" id="ARBA00023136"/>
    </source>
</evidence>
<dbReference type="InterPro" id="IPR036396">
    <property type="entry name" value="Cyt_P450_sf"/>
</dbReference>
<dbReference type="EMBL" id="KV722503">
    <property type="protein sequence ID" value="OCH86990.1"/>
    <property type="molecule type" value="Genomic_DNA"/>
</dbReference>
<dbReference type="Gene3D" id="1.10.630.10">
    <property type="entry name" value="Cytochrome P450"/>
    <property type="match status" value="1"/>
</dbReference>
<keyword evidence="12 15" id="KW-0472">Membrane</keyword>
<evidence type="ECO:0000256" key="4">
    <source>
        <dbReference type="ARBA" id="ARBA00010617"/>
    </source>
</evidence>
<name>A0A8E2ARE4_9APHY</name>
<evidence type="ECO:0000256" key="5">
    <source>
        <dbReference type="ARBA" id="ARBA00022617"/>
    </source>
</evidence>
<comment type="pathway">
    <text evidence="3">Secondary metabolite biosynthesis.</text>
</comment>
<evidence type="ECO:0000256" key="11">
    <source>
        <dbReference type="ARBA" id="ARBA00023033"/>
    </source>
</evidence>
<dbReference type="Pfam" id="PF00067">
    <property type="entry name" value="p450"/>
    <property type="match status" value="1"/>
</dbReference>
<dbReference type="GO" id="GO:0005506">
    <property type="term" value="F:iron ion binding"/>
    <property type="evidence" value="ECO:0007669"/>
    <property type="project" value="InterPro"/>
</dbReference>
<evidence type="ECO:0000256" key="13">
    <source>
        <dbReference type="PIRSR" id="PIRSR602401-1"/>
    </source>
</evidence>
<evidence type="ECO:0000256" key="8">
    <source>
        <dbReference type="ARBA" id="ARBA00022989"/>
    </source>
</evidence>
<reference evidence="16 17" key="1">
    <citation type="submission" date="2016-07" db="EMBL/GenBank/DDBJ databases">
        <title>Draft genome of the white-rot fungus Obba rivulosa 3A-2.</title>
        <authorList>
            <consortium name="DOE Joint Genome Institute"/>
            <person name="Miettinen O."/>
            <person name="Riley R."/>
            <person name="Acob R."/>
            <person name="Barry K."/>
            <person name="Cullen D."/>
            <person name="De Vries R."/>
            <person name="Hainaut M."/>
            <person name="Hatakka A."/>
            <person name="Henrissat B."/>
            <person name="Hilden K."/>
            <person name="Kuo R."/>
            <person name="Labutti K."/>
            <person name="Lipzen A."/>
            <person name="Makela M.R."/>
            <person name="Sandor L."/>
            <person name="Spatafora J.W."/>
            <person name="Grigoriev I.V."/>
            <person name="Hibbett D.S."/>
        </authorList>
    </citation>
    <scope>NUCLEOTIDE SEQUENCE [LARGE SCALE GENOMIC DNA]</scope>
    <source>
        <strain evidence="16 17">3A-2</strain>
    </source>
</reference>
<evidence type="ECO:0000256" key="7">
    <source>
        <dbReference type="ARBA" id="ARBA00022723"/>
    </source>
</evidence>
<evidence type="ECO:0000256" key="6">
    <source>
        <dbReference type="ARBA" id="ARBA00022692"/>
    </source>
</evidence>
<keyword evidence="11 14" id="KW-0503">Monooxygenase</keyword>